<name>A0A7C1N8Z2_UNCW3</name>
<dbReference type="AlphaFoldDB" id="A0A7C1N8Z2"/>
<reference evidence="1" key="1">
    <citation type="journal article" date="2020" name="mSystems">
        <title>Genome- and Community-Level Interaction Insights into Carbon Utilization and Element Cycling Functions of Hydrothermarchaeota in Hydrothermal Sediment.</title>
        <authorList>
            <person name="Zhou Z."/>
            <person name="Liu Y."/>
            <person name="Xu W."/>
            <person name="Pan J."/>
            <person name="Luo Z.H."/>
            <person name="Li M."/>
        </authorList>
    </citation>
    <scope>NUCLEOTIDE SEQUENCE [LARGE SCALE GENOMIC DNA]</scope>
    <source>
        <strain evidence="1">SpSt-265</strain>
        <strain evidence="2">SpSt-465</strain>
    </source>
</reference>
<comment type="caution">
    <text evidence="1">The sequence shown here is derived from an EMBL/GenBank/DDBJ whole genome shotgun (WGS) entry which is preliminary data.</text>
</comment>
<gene>
    <name evidence="1" type="ORF">ENP94_00070</name>
    <name evidence="2" type="ORF">ENS16_06790</name>
</gene>
<evidence type="ECO:0000313" key="2">
    <source>
        <dbReference type="EMBL" id="HFJ54375.1"/>
    </source>
</evidence>
<organism evidence="1">
    <name type="scientific">candidate division WOR-3 bacterium</name>
    <dbReference type="NCBI Taxonomy" id="2052148"/>
    <lineage>
        <taxon>Bacteria</taxon>
        <taxon>Bacteria division WOR-3</taxon>
    </lineage>
</organism>
<proteinExistence type="predicted"/>
<dbReference type="EMBL" id="DSTU01000008">
    <property type="protein sequence ID" value="HFJ54375.1"/>
    <property type="molecule type" value="Genomic_DNA"/>
</dbReference>
<evidence type="ECO:0000313" key="1">
    <source>
        <dbReference type="EMBL" id="HEA86399.1"/>
    </source>
</evidence>
<dbReference type="EMBL" id="DSLG01000001">
    <property type="protein sequence ID" value="HEA86399.1"/>
    <property type="molecule type" value="Genomic_DNA"/>
</dbReference>
<protein>
    <submittedName>
        <fullName evidence="1">Uncharacterized protein</fullName>
    </submittedName>
</protein>
<dbReference type="Gene3D" id="1.20.58.800">
    <property type="match status" value="1"/>
</dbReference>
<accession>A0A7C1N8Z2</accession>
<sequence>MNSNALKRVQKWQVKTEPERVCERLRALRAEMVKNTGLMQELLVEIETRVRQVLNEAGVVTILYPFYLNFGREVFARRLRFAGQSLLIEVDVLLEKWVRRSLDRQVLERIRDEVFTLTEPAE</sequence>